<evidence type="ECO:0000313" key="1">
    <source>
        <dbReference type="EMBL" id="WOG88983.1"/>
    </source>
</evidence>
<dbReference type="Gramene" id="KZN06441">
    <property type="protein sequence ID" value="KZN06441"/>
    <property type="gene ID" value="DCAR_007278"/>
</dbReference>
<organism evidence="1 2">
    <name type="scientific">Daucus carota subsp. sativus</name>
    <name type="common">Carrot</name>
    <dbReference type="NCBI Taxonomy" id="79200"/>
    <lineage>
        <taxon>Eukaryota</taxon>
        <taxon>Viridiplantae</taxon>
        <taxon>Streptophyta</taxon>
        <taxon>Embryophyta</taxon>
        <taxon>Tracheophyta</taxon>
        <taxon>Spermatophyta</taxon>
        <taxon>Magnoliopsida</taxon>
        <taxon>eudicotyledons</taxon>
        <taxon>Gunneridae</taxon>
        <taxon>Pentapetalae</taxon>
        <taxon>asterids</taxon>
        <taxon>campanulids</taxon>
        <taxon>Apiales</taxon>
        <taxon>Apiaceae</taxon>
        <taxon>Apioideae</taxon>
        <taxon>Scandiceae</taxon>
        <taxon>Daucinae</taxon>
        <taxon>Daucus</taxon>
        <taxon>Daucus sect. Daucus</taxon>
    </lineage>
</organism>
<name>A0A166EE34_DAUCS</name>
<dbReference type="EMBL" id="CP093344">
    <property type="protein sequence ID" value="WOG88983.1"/>
    <property type="molecule type" value="Genomic_DNA"/>
</dbReference>
<dbReference type="PANTHER" id="PTHR33052">
    <property type="entry name" value="DUF4228 DOMAIN PROTEIN-RELATED"/>
    <property type="match status" value="1"/>
</dbReference>
<dbReference type="Pfam" id="PF14009">
    <property type="entry name" value="PADRE"/>
    <property type="match status" value="1"/>
</dbReference>
<dbReference type="InterPro" id="IPR025322">
    <property type="entry name" value="PADRE_dom"/>
</dbReference>
<sequence>MGNYASLCTSLVSPTAKASKVIFPGGEVRQFRRPVKVAELMLDSPNSFLVNTKSLNTGKRFTPLSADDDLEFGHVYIMFPMRRLKSVVTRDDMARLFMVANPTPSKFAGAGHNKVRAVPESPPVASPESDTQDSRFSFEGIEGFYPGELKYKLSVSRSRKPLLDTITEEPARSW</sequence>
<dbReference type="KEGG" id="dcr:108208337"/>
<gene>
    <name evidence="1" type="ORF">DCAR_0208218</name>
</gene>
<protein>
    <submittedName>
        <fullName evidence="1">Uncharacterized protein</fullName>
    </submittedName>
</protein>
<proteinExistence type="predicted"/>
<dbReference type="AlphaFoldDB" id="A0A166EE34"/>
<evidence type="ECO:0000313" key="2">
    <source>
        <dbReference type="Proteomes" id="UP000077755"/>
    </source>
</evidence>
<reference evidence="1" key="2">
    <citation type="submission" date="2022-03" db="EMBL/GenBank/DDBJ databases">
        <title>Draft title - Genomic analysis of global carrot germplasm unveils the trajectory of domestication and the origin of high carotenoid orange carrot.</title>
        <authorList>
            <person name="Iorizzo M."/>
            <person name="Ellison S."/>
            <person name="Senalik D."/>
            <person name="Macko-Podgorni A."/>
            <person name="Grzebelus D."/>
            <person name="Bostan H."/>
            <person name="Rolling W."/>
            <person name="Curaba J."/>
            <person name="Simon P."/>
        </authorList>
    </citation>
    <scope>NUCLEOTIDE SEQUENCE</scope>
    <source>
        <tissue evidence="1">Leaf</tissue>
    </source>
</reference>
<keyword evidence="2" id="KW-1185">Reference proteome</keyword>
<dbReference type="OrthoDB" id="1922322at2759"/>
<dbReference type="Proteomes" id="UP000077755">
    <property type="component" value="Chromosome 2"/>
</dbReference>
<accession>A0A166EE34</accession>
<reference evidence="1" key="1">
    <citation type="journal article" date="2016" name="Nat. Genet.">
        <title>A high-quality carrot genome assembly provides new insights into carotenoid accumulation and asterid genome evolution.</title>
        <authorList>
            <person name="Iorizzo M."/>
            <person name="Ellison S."/>
            <person name="Senalik D."/>
            <person name="Zeng P."/>
            <person name="Satapoomin P."/>
            <person name="Huang J."/>
            <person name="Bowman M."/>
            <person name="Iovene M."/>
            <person name="Sanseverino W."/>
            <person name="Cavagnaro P."/>
            <person name="Yildiz M."/>
            <person name="Macko-Podgorni A."/>
            <person name="Moranska E."/>
            <person name="Grzebelus E."/>
            <person name="Grzebelus D."/>
            <person name="Ashrafi H."/>
            <person name="Zheng Z."/>
            <person name="Cheng S."/>
            <person name="Spooner D."/>
            <person name="Van Deynze A."/>
            <person name="Simon P."/>
        </authorList>
    </citation>
    <scope>NUCLEOTIDE SEQUENCE</scope>
    <source>
        <tissue evidence="1">Leaf</tissue>
    </source>
</reference>